<organism evidence="2 4">
    <name type="scientific">Pseudomonas nitroreducens</name>
    <dbReference type="NCBI Taxonomy" id="46680"/>
    <lineage>
        <taxon>Bacteria</taxon>
        <taxon>Pseudomonadati</taxon>
        <taxon>Pseudomonadota</taxon>
        <taxon>Gammaproteobacteria</taxon>
        <taxon>Pseudomonadales</taxon>
        <taxon>Pseudomonadaceae</taxon>
        <taxon>Pseudomonas</taxon>
    </lineage>
</organism>
<reference evidence="2 4" key="1">
    <citation type="submission" date="2017-06" db="EMBL/GenBank/DDBJ databases">
        <title>Draft genome of Pseudomonas nitroreducens DF05.</title>
        <authorList>
            <person name="Iyer R."/>
        </authorList>
    </citation>
    <scope>NUCLEOTIDE SEQUENCE [LARGE SCALE GENOMIC DNA]</scope>
    <source>
        <strain evidence="2 4">DF05</strain>
        <plasmid evidence="2">unnamed1</plasmid>
    </source>
</reference>
<dbReference type="RefSeq" id="WP_088421732.1">
    <property type="nucleotide sequence ID" value="NZ_NJBA01000016.1"/>
</dbReference>
<evidence type="ECO:0000313" key="4">
    <source>
        <dbReference type="Proteomes" id="UP000198145"/>
    </source>
</evidence>
<keyword evidence="2" id="KW-0614">Plasmid</keyword>
<protein>
    <submittedName>
        <fullName evidence="2">Uncharacterized protein</fullName>
    </submittedName>
</protein>
<geneLocation type="plasmid" evidence="2">
    <name>unnamed1</name>
</geneLocation>
<dbReference type="Proteomes" id="UP000198145">
    <property type="component" value="Unassembled WGS sequence"/>
</dbReference>
<accession>A0A246F2N1</accession>
<dbReference type="EMBL" id="NJBA01000016">
    <property type="protein sequence ID" value="OWP47481.1"/>
    <property type="molecule type" value="Genomic_DNA"/>
</dbReference>
<evidence type="ECO:0000313" key="2">
    <source>
        <dbReference type="EMBL" id="OWP36653.1"/>
    </source>
</evidence>
<feature type="transmembrane region" description="Helical" evidence="1">
    <location>
        <begin position="42"/>
        <end position="59"/>
    </location>
</feature>
<dbReference type="AlphaFoldDB" id="A0A246F2N1"/>
<dbReference type="EMBL" id="NJBA01000187">
    <property type="protein sequence ID" value="OWP36653.1"/>
    <property type="molecule type" value="Genomic_DNA"/>
</dbReference>
<evidence type="ECO:0000256" key="1">
    <source>
        <dbReference type="SAM" id="Phobius"/>
    </source>
</evidence>
<comment type="caution">
    <text evidence="2">The sequence shown here is derived from an EMBL/GenBank/DDBJ whole genome shotgun (WGS) entry which is preliminary data.</text>
</comment>
<keyword evidence="1" id="KW-0472">Membrane</keyword>
<evidence type="ECO:0000313" key="3">
    <source>
        <dbReference type="EMBL" id="OWP47481.1"/>
    </source>
</evidence>
<keyword evidence="1" id="KW-1133">Transmembrane helix</keyword>
<sequence>MKLVALVVILGIPMLLEAVSIYTTYQRMMGRPVGRFLSWFERLVIALAALLVAAVVYAML</sequence>
<proteinExistence type="predicted"/>
<keyword evidence="1" id="KW-0812">Transmembrane</keyword>
<name>A0A246F2N1_PSENT</name>
<gene>
    <name evidence="3" type="ORF">CEG18_28455</name>
    <name evidence="2" type="ORF">CEG18_29710</name>
</gene>